<organism evidence="2 3">
    <name type="scientific">Sellimonas intestinalis</name>
    <dbReference type="NCBI Taxonomy" id="1653434"/>
    <lineage>
        <taxon>Bacteria</taxon>
        <taxon>Bacillati</taxon>
        <taxon>Bacillota</taxon>
        <taxon>Clostridia</taxon>
        <taxon>Lachnospirales</taxon>
        <taxon>Lachnospiraceae</taxon>
        <taxon>Sellimonas</taxon>
    </lineage>
</organism>
<dbReference type="OrthoDB" id="423921at2"/>
<protein>
    <submittedName>
        <fullName evidence="2">GNAT family N-acetyltransferase</fullName>
    </submittedName>
</protein>
<dbReference type="RefSeq" id="WP_100053334.1">
    <property type="nucleotide sequence ID" value="NZ_BAABYU010000001.1"/>
</dbReference>
<dbReference type="Pfam" id="PF00583">
    <property type="entry name" value="Acetyltransf_1"/>
    <property type="match status" value="1"/>
</dbReference>
<feature type="domain" description="N-acetyltransferase" evidence="1">
    <location>
        <begin position="88"/>
        <end position="228"/>
    </location>
</feature>
<comment type="caution">
    <text evidence="2">The sequence shown here is derived from an EMBL/GenBank/DDBJ whole genome shotgun (WGS) entry which is preliminary data.</text>
</comment>
<dbReference type="GO" id="GO:0016747">
    <property type="term" value="F:acyltransferase activity, transferring groups other than amino-acyl groups"/>
    <property type="evidence" value="ECO:0007669"/>
    <property type="project" value="InterPro"/>
</dbReference>
<keyword evidence="3" id="KW-1185">Reference proteome</keyword>
<dbReference type="EMBL" id="QVLX01000003">
    <property type="protein sequence ID" value="RGE87751.1"/>
    <property type="molecule type" value="Genomic_DNA"/>
</dbReference>
<reference evidence="2 3" key="1">
    <citation type="submission" date="2018-08" db="EMBL/GenBank/DDBJ databases">
        <title>A genome reference for cultivated species of the human gut microbiota.</title>
        <authorList>
            <person name="Zou Y."/>
            <person name="Xue W."/>
            <person name="Luo G."/>
        </authorList>
    </citation>
    <scope>NUCLEOTIDE SEQUENCE [LARGE SCALE GENOMIC DNA]</scope>
    <source>
        <strain evidence="2 3">AF37-2AT</strain>
    </source>
</reference>
<dbReference type="SUPFAM" id="SSF55729">
    <property type="entry name" value="Acyl-CoA N-acyltransferases (Nat)"/>
    <property type="match status" value="1"/>
</dbReference>
<keyword evidence="2" id="KW-0808">Transferase</keyword>
<dbReference type="Proteomes" id="UP000261080">
    <property type="component" value="Unassembled WGS sequence"/>
</dbReference>
<accession>A0A3E3K2F7</accession>
<dbReference type="Gene3D" id="3.40.630.30">
    <property type="match status" value="1"/>
</dbReference>
<name>A0A3E3K2F7_9FIRM</name>
<sequence>MSYFRKLERLNIMMKNIDLSSLILNNELEWMESIGCKIKKCSNNIFISHPYNNSIDFNFVAVYSNDFLPSSKCYRISNKTNSQLTKIEILKNYIPEYCFDINFIFNGTKSSNGDFRFSELNYEHWKQECEIKRKKLFNAHYYFIWYKNLKIGKFSTIEDDEIIGIYDYEINPIFRRKGLGSKFLKSYCSVQNKLIFIQTWSENLSAIKCYKKAGFATYEILYRYVSYN</sequence>
<evidence type="ECO:0000313" key="3">
    <source>
        <dbReference type="Proteomes" id="UP000261080"/>
    </source>
</evidence>
<proteinExistence type="predicted"/>
<dbReference type="AlphaFoldDB" id="A0A3E3K2F7"/>
<evidence type="ECO:0000259" key="1">
    <source>
        <dbReference type="PROSITE" id="PS51186"/>
    </source>
</evidence>
<evidence type="ECO:0000313" key="2">
    <source>
        <dbReference type="EMBL" id="RGE87751.1"/>
    </source>
</evidence>
<dbReference type="PROSITE" id="PS51186">
    <property type="entry name" value="GNAT"/>
    <property type="match status" value="1"/>
</dbReference>
<dbReference type="InterPro" id="IPR000182">
    <property type="entry name" value="GNAT_dom"/>
</dbReference>
<gene>
    <name evidence="2" type="ORF">DW016_06405</name>
</gene>
<dbReference type="InterPro" id="IPR016181">
    <property type="entry name" value="Acyl_CoA_acyltransferase"/>
</dbReference>